<dbReference type="Proteomes" id="UP000515297">
    <property type="component" value="Chromosome"/>
</dbReference>
<sequence>MMPTVKGKQQMNAFFANLPGKLQENVLRGAAKAAAKVVAEEAKQRTQSSEVRDAIKTDSKVEHGKVTARVKVQGPGAYLGPWEEYGTSEHFISVDDSQRQGMSVGRINRKAKEGVLVINGEPVGKTVLHPGARPHPFLRPALDLKGDEAIRAAQAHIDKRLAKEGYNTPDMDDAED</sequence>
<protein>
    <submittedName>
        <fullName evidence="1">HK97 gp10 family phage protein</fullName>
    </submittedName>
</protein>
<evidence type="ECO:0000313" key="1">
    <source>
        <dbReference type="EMBL" id="QNE06481.1"/>
    </source>
</evidence>
<proteinExistence type="predicted"/>
<organism evidence="1 2">
    <name type="scientific">Croceicoccus marinus</name>
    <dbReference type="NCBI Taxonomy" id="450378"/>
    <lineage>
        <taxon>Bacteria</taxon>
        <taxon>Pseudomonadati</taxon>
        <taxon>Pseudomonadota</taxon>
        <taxon>Alphaproteobacteria</taxon>
        <taxon>Sphingomonadales</taxon>
        <taxon>Erythrobacteraceae</taxon>
        <taxon>Croceicoccus</taxon>
    </lineage>
</organism>
<reference evidence="1 2" key="1">
    <citation type="submission" date="2020-08" db="EMBL/GenBank/DDBJ databases">
        <authorList>
            <person name="Liu G."/>
            <person name="Sun C."/>
        </authorList>
    </citation>
    <scope>NUCLEOTIDE SEQUENCE [LARGE SCALE GENOMIC DNA]</scope>
    <source>
        <strain evidence="1 2">OT19</strain>
    </source>
</reference>
<dbReference type="EMBL" id="CP060052">
    <property type="protein sequence ID" value="QNE06481.1"/>
    <property type="molecule type" value="Genomic_DNA"/>
</dbReference>
<evidence type="ECO:0000313" key="2">
    <source>
        <dbReference type="Proteomes" id="UP000515297"/>
    </source>
</evidence>
<dbReference type="InterPro" id="IPR010064">
    <property type="entry name" value="HK97-gp10_tail"/>
</dbReference>
<dbReference type="Pfam" id="PF04883">
    <property type="entry name" value="HK97-gp10_like"/>
    <property type="match status" value="1"/>
</dbReference>
<dbReference type="AlphaFoldDB" id="A0A7G6VXL6"/>
<accession>A0A7G6VXL6</accession>
<dbReference type="NCBIfam" id="TIGR01725">
    <property type="entry name" value="phge_HK97_gp10"/>
    <property type="match status" value="1"/>
</dbReference>
<name>A0A7G6VXL6_9SPHN</name>
<gene>
    <name evidence="1" type="ORF">H4O24_01545</name>
</gene>